<evidence type="ECO:0000313" key="3">
    <source>
        <dbReference type="Proteomes" id="UP001252186"/>
    </source>
</evidence>
<feature type="transmembrane region" description="Helical" evidence="1">
    <location>
        <begin position="6"/>
        <end position="23"/>
    </location>
</feature>
<dbReference type="Proteomes" id="UP001252186">
    <property type="component" value="Unassembled WGS sequence"/>
</dbReference>
<reference evidence="2 3" key="1">
    <citation type="submission" date="2023-09" db="EMBL/GenBank/DDBJ databases">
        <authorList>
            <person name="Rey-Velasco X."/>
        </authorList>
    </citation>
    <scope>NUCLEOTIDE SEQUENCE [LARGE SCALE GENOMIC DNA]</scope>
    <source>
        <strain evidence="2 3">P050</strain>
    </source>
</reference>
<evidence type="ECO:0000313" key="2">
    <source>
        <dbReference type="EMBL" id="MDT0554054.1"/>
    </source>
</evidence>
<protein>
    <recommendedName>
        <fullName evidence="4">Membrane or secreted protein</fullName>
    </recommendedName>
</protein>
<organism evidence="2 3">
    <name type="scientific">Urechidicola vernalis</name>
    <dbReference type="NCBI Taxonomy" id="3075600"/>
    <lineage>
        <taxon>Bacteria</taxon>
        <taxon>Pseudomonadati</taxon>
        <taxon>Bacteroidota</taxon>
        <taxon>Flavobacteriia</taxon>
        <taxon>Flavobacteriales</taxon>
        <taxon>Flavobacteriaceae</taxon>
        <taxon>Urechidicola</taxon>
    </lineage>
</organism>
<evidence type="ECO:0008006" key="4">
    <source>
        <dbReference type="Google" id="ProtNLM"/>
    </source>
</evidence>
<dbReference type="EMBL" id="JAVRHV010000007">
    <property type="protein sequence ID" value="MDT0554054.1"/>
    <property type="molecule type" value="Genomic_DNA"/>
</dbReference>
<keyword evidence="1" id="KW-0472">Membrane</keyword>
<accession>A0ABU2Y8Q8</accession>
<name>A0ABU2Y8Q8_9FLAO</name>
<dbReference type="RefSeq" id="WP_311594138.1">
    <property type="nucleotide sequence ID" value="NZ_JAVRHV010000007.1"/>
</dbReference>
<comment type="caution">
    <text evidence="2">The sequence shown here is derived from an EMBL/GenBank/DDBJ whole genome shotgun (WGS) entry which is preliminary data.</text>
</comment>
<keyword evidence="1" id="KW-0812">Transmembrane</keyword>
<keyword evidence="3" id="KW-1185">Reference proteome</keyword>
<sequence>MQKKKIIVLSTLFIVPLLFYMFLSKGIYHYANLPILSKNVVELKGDTQFKDHYSVVCFLGDDLESSKGKLFNLNETIYKRYHGKKQFQVVVVIPEGIEEELQELERRLATYADASKWKFISTNKEELVTVFNSFNTPFTLNENFGSDYAFIVDTELRLRGRKDDEDTADGKLYGYDMNSVAILKNKMRKDIEVIYYQLKKSMEKEQRRKREI</sequence>
<evidence type="ECO:0000256" key="1">
    <source>
        <dbReference type="SAM" id="Phobius"/>
    </source>
</evidence>
<keyword evidence="1" id="KW-1133">Transmembrane helix</keyword>
<proteinExistence type="predicted"/>
<gene>
    <name evidence="2" type="ORF">RM519_12410</name>
</gene>